<evidence type="ECO:0000313" key="1">
    <source>
        <dbReference type="EMBL" id="PTR11190.1"/>
    </source>
</evidence>
<sequence length="105" mass="10617">MKSASGHTIHRTDGDTVPLLVRLAMLTDGGEVAVGDAAQVELLVKAAGAMQAIPGVARGDGQGVFLFPVSSLPAGVGRWPFAIRVAEALGAAVFARGTILTAPLL</sequence>
<accession>A0A2T5JSI5</accession>
<organism evidence="1 2">
    <name type="scientific">Cereibacter azotoformans</name>
    <dbReference type="NCBI Taxonomy" id="43057"/>
    <lineage>
        <taxon>Bacteria</taxon>
        <taxon>Pseudomonadati</taxon>
        <taxon>Pseudomonadota</taxon>
        <taxon>Alphaproteobacteria</taxon>
        <taxon>Rhodobacterales</taxon>
        <taxon>Paracoccaceae</taxon>
        <taxon>Cereibacter</taxon>
    </lineage>
</organism>
<reference evidence="1 2" key="1">
    <citation type="submission" date="2018-04" db="EMBL/GenBank/DDBJ databases">
        <title>Genomic Encyclopedia of Type Strains, Phase III (KMG-III): the genomes of soil and plant-associated and newly described type strains.</title>
        <authorList>
            <person name="Whitman W."/>
        </authorList>
    </citation>
    <scope>NUCLEOTIDE SEQUENCE [LARGE SCALE GENOMIC DNA]</scope>
    <source>
        <strain evidence="1 2">KA25</strain>
    </source>
</reference>
<dbReference type="Proteomes" id="UP000244060">
    <property type="component" value="Unassembled WGS sequence"/>
</dbReference>
<dbReference type="RefSeq" id="WP_101340312.1">
    <property type="nucleotide sequence ID" value="NZ_CP183925.1"/>
</dbReference>
<dbReference type="AlphaFoldDB" id="A0A2T5JSI5"/>
<proteinExistence type="predicted"/>
<dbReference type="EMBL" id="QAOT01000028">
    <property type="protein sequence ID" value="PTR11190.1"/>
    <property type="molecule type" value="Genomic_DNA"/>
</dbReference>
<protein>
    <submittedName>
        <fullName evidence="1">Uncharacterized protein</fullName>
    </submittedName>
</protein>
<evidence type="ECO:0000313" key="2">
    <source>
        <dbReference type="Proteomes" id="UP000244060"/>
    </source>
</evidence>
<name>A0A2T5JSI5_9RHOB</name>
<keyword evidence="2" id="KW-1185">Reference proteome</keyword>
<comment type="caution">
    <text evidence="1">The sequence shown here is derived from an EMBL/GenBank/DDBJ whole genome shotgun (WGS) entry which is preliminary data.</text>
</comment>
<gene>
    <name evidence="1" type="ORF">C8J28_12851</name>
</gene>